<feature type="non-terminal residue" evidence="2">
    <location>
        <position position="228"/>
    </location>
</feature>
<name>A0A553MQQ2_9TELE</name>
<dbReference type="AlphaFoldDB" id="A0A553MQQ2"/>
<feature type="region of interest" description="Disordered" evidence="1">
    <location>
        <begin position="196"/>
        <end position="228"/>
    </location>
</feature>
<evidence type="ECO:0000313" key="2">
    <source>
        <dbReference type="EMBL" id="TRY55499.1"/>
    </source>
</evidence>
<gene>
    <name evidence="2" type="ORF">DNTS_004144</name>
</gene>
<keyword evidence="3" id="KW-1185">Reference proteome</keyword>
<protein>
    <submittedName>
        <fullName evidence="2">Uncharacterized protein</fullName>
    </submittedName>
</protein>
<sequence length="228" mass="25593">MAQHVLQVPMPVSFHAKEPPDVRKTLTLTEAMWIRVVEDKGEPEEHYFPVDRPLEGPDTGIALFMIHLEDISAHNHPEKLFEQQPEAKTLSSEDLEGDLKMYAVTTTCLRSIITTASKQGDTLGTGATKTPGVCPMERCSFKQARIGTLKRQPVPLTAVNKLSIALREEDELKMEQEAEKYQQRLQVIARKSLRDQWLMEGPPSSPDSSGPRSPLWGSKAQEIETHIN</sequence>
<dbReference type="STRING" id="623744.A0A553MQQ2"/>
<accession>A0A553MQQ2</accession>
<dbReference type="Proteomes" id="UP000316079">
    <property type="component" value="Unassembled WGS sequence"/>
</dbReference>
<evidence type="ECO:0000313" key="3">
    <source>
        <dbReference type="Proteomes" id="UP000316079"/>
    </source>
</evidence>
<organism evidence="2 3">
    <name type="scientific">Danionella cerebrum</name>
    <dbReference type="NCBI Taxonomy" id="2873325"/>
    <lineage>
        <taxon>Eukaryota</taxon>
        <taxon>Metazoa</taxon>
        <taxon>Chordata</taxon>
        <taxon>Craniata</taxon>
        <taxon>Vertebrata</taxon>
        <taxon>Euteleostomi</taxon>
        <taxon>Actinopterygii</taxon>
        <taxon>Neopterygii</taxon>
        <taxon>Teleostei</taxon>
        <taxon>Ostariophysi</taxon>
        <taxon>Cypriniformes</taxon>
        <taxon>Danionidae</taxon>
        <taxon>Danioninae</taxon>
        <taxon>Danionella</taxon>
    </lineage>
</organism>
<evidence type="ECO:0000256" key="1">
    <source>
        <dbReference type="SAM" id="MobiDB-lite"/>
    </source>
</evidence>
<proteinExistence type="predicted"/>
<reference evidence="2 3" key="1">
    <citation type="journal article" date="2019" name="Sci. Data">
        <title>Hybrid genome assembly and annotation of Danionella translucida.</title>
        <authorList>
            <person name="Kadobianskyi M."/>
            <person name="Schulze L."/>
            <person name="Schuelke M."/>
            <person name="Judkewitz B."/>
        </authorList>
    </citation>
    <scope>NUCLEOTIDE SEQUENCE [LARGE SCALE GENOMIC DNA]</scope>
    <source>
        <strain evidence="2 3">Bolton</strain>
    </source>
</reference>
<dbReference type="EMBL" id="SRMA01027320">
    <property type="protein sequence ID" value="TRY55499.1"/>
    <property type="molecule type" value="Genomic_DNA"/>
</dbReference>
<comment type="caution">
    <text evidence="2">The sequence shown here is derived from an EMBL/GenBank/DDBJ whole genome shotgun (WGS) entry which is preliminary data.</text>
</comment>
<dbReference type="OrthoDB" id="8942276at2759"/>